<gene>
    <name evidence="2" type="ORF">EDD18DRAFT_1103790</name>
</gene>
<name>A0AA39UPT5_9AGAR</name>
<sequence length="245" mass="27572">MVVSTSSPARMCLLLVVLCAANGSSIMAAKSGGTSSSKGMPTKAAKRREQAVDFLQGCAVWRGIELEKLTDDHHHKISWELAELNFRFKLLALDAQVVTNGGNHDQLLHCLPHGLTMAFAAVNISSANHGLGHPTWWQRAPYLFPLINMMWSWRACPDLIQQKKTGYTKAEFTEMEKCATIFYMESFFCFFGHAPVIPCHLSHSPQMMFVPETHEDMYMERPGLMFNLAQFRLLPSQLELPQSHC</sequence>
<keyword evidence="3" id="KW-1185">Reference proteome</keyword>
<proteinExistence type="predicted"/>
<protein>
    <submittedName>
        <fullName evidence="2">Uncharacterized protein</fullName>
    </submittedName>
</protein>
<keyword evidence="1" id="KW-0732">Signal</keyword>
<evidence type="ECO:0000313" key="2">
    <source>
        <dbReference type="EMBL" id="KAK0498192.1"/>
    </source>
</evidence>
<evidence type="ECO:0000256" key="1">
    <source>
        <dbReference type="SAM" id="SignalP"/>
    </source>
</evidence>
<organism evidence="2 3">
    <name type="scientific">Armillaria luteobubalina</name>
    <dbReference type="NCBI Taxonomy" id="153913"/>
    <lineage>
        <taxon>Eukaryota</taxon>
        <taxon>Fungi</taxon>
        <taxon>Dikarya</taxon>
        <taxon>Basidiomycota</taxon>
        <taxon>Agaricomycotina</taxon>
        <taxon>Agaricomycetes</taxon>
        <taxon>Agaricomycetidae</taxon>
        <taxon>Agaricales</taxon>
        <taxon>Marasmiineae</taxon>
        <taxon>Physalacriaceae</taxon>
        <taxon>Armillaria</taxon>
    </lineage>
</organism>
<dbReference type="Proteomes" id="UP001175228">
    <property type="component" value="Unassembled WGS sequence"/>
</dbReference>
<feature type="signal peptide" evidence="1">
    <location>
        <begin position="1"/>
        <end position="23"/>
    </location>
</feature>
<evidence type="ECO:0000313" key="3">
    <source>
        <dbReference type="Proteomes" id="UP001175228"/>
    </source>
</evidence>
<feature type="chain" id="PRO_5041462845" evidence="1">
    <location>
        <begin position="24"/>
        <end position="245"/>
    </location>
</feature>
<dbReference type="AlphaFoldDB" id="A0AA39UPT5"/>
<dbReference type="EMBL" id="JAUEPU010000011">
    <property type="protein sequence ID" value="KAK0498192.1"/>
    <property type="molecule type" value="Genomic_DNA"/>
</dbReference>
<comment type="caution">
    <text evidence="2">The sequence shown here is derived from an EMBL/GenBank/DDBJ whole genome shotgun (WGS) entry which is preliminary data.</text>
</comment>
<reference evidence="2" key="1">
    <citation type="submission" date="2023-06" db="EMBL/GenBank/DDBJ databases">
        <authorList>
            <consortium name="Lawrence Berkeley National Laboratory"/>
            <person name="Ahrendt S."/>
            <person name="Sahu N."/>
            <person name="Indic B."/>
            <person name="Wong-Bajracharya J."/>
            <person name="Merenyi Z."/>
            <person name="Ke H.-M."/>
            <person name="Monk M."/>
            <person name="Kocsube S."/>
            <person name="Drula E."/>
            <person name="Lipzen A."/>
            <person name="Balint B."/>
            <person name="Henrissat B."/>
            <person name="Andreopoulos B."/>
            <person name="Martin F.M."/>
            <person name="Harder C.B."/>
            <person name="Rigling D."/>
            <person name="Ford K.L."/>
            <person name="Foster G.D."/>
            <person name="Pangilinan J."/>
            <person name="Papanicolaou A."/>
            <person name="Barry K."/>
            <person name="LaButti K."/>
            <person name="Viragh M."/>
            <person name="Koriabine M."/>
            <person name="Yan M."/>
            <person name="Riley R."/>
            <person name="Champramary S."/>
            <person name="Plett K.L."/>
            <person name="Tsai I.J."/>
            <person name="Slot J."/>
            <person name="Sipos G."/>
            <person name="Plett J."/>
            <person name="Nagy L.G."/>
            <person name="Grigoriev I.V."/>
        </authorList>
    </citation>
    <scope>NUCLEOTIDE SEQUENCE</scope>
    <source>
        <strain evidence="2">HWK02</strain>
    </source>
</reference>
<accession>A0AA39UPT5</accession>